<dbReference type="PANTHER" id="PTHR32024">
    <property type="entry name" value="TRK SYSTEM POTASSIUM UPTAKE PROTEIN TRKG-RELATED"/>
    <property type="match status" value="1"/>
</dbReference>
<evidence type="ECO:0000256" key="1">
    <source>
        <dbReference type="ARBA" id="ARBA00004651"/>
    </source>
</evidence>
<proteinExistence type="predicted"/>
<keyword evidence="9 10" id="KW-0472">Membrane</keyword>
<keyword evidence="2" id="KW-0813">Transport</keyword>
<dbReference type="NCBIfam" id="TIGR00933">
    <property type="entry name" value="2a38"/>
    <property type="match status" value="1"/>
</dbReference>
<feature type="transmembrane region" description="Helical" evidence="10">
    <location>
        <begin position="50"/>
        <end position="67"/>
    </location>
</feature>
<keyword evidence="12" id="KW-1185">Reference proteome</keyword>
<evidence type="ECO:0000313" key="11">
    <source>
        <dbReference type="EMBL" id="KPU42123.1"/>
    </source>
</evidence>
<keyword evidence="4" id="KW-0633">Potassium transport</keyword>
<dbReference type="InterPro" id="IPR003445">
    <property type="entry name" value="Cat_transpt"/>
</dbReference>
<evidence type="ECO:0000256" key="4">
    <source>
        <dbReference type="ARBA" id="ARBA00022538"/>
    </source>
</evidence>
<feature type="transmembrane region" description="Helical" evidence="10">
    <location>
        <begin position="130"/>
        <end position="151"/>
    </location>
</feature>
<dbReference type="InterPro" id="IPR004772">
    <property type="entry name" value="TrkH"/>
</dbReference>
<feature type="transmembrane region" description="Helical" evidence="10">
    <location>
        <begin position="289"/>
        <end position="309"/>
    </location>
</feature>
<accession>A0A0P8W164</accession>
<comment type="subcellular location">
    <subcellularLocation>
        <location evidence="1">Cell membrane</location>
        <topology evidence="1">Multi-pass membrane protein</topology>
    </subcellularLocation>
</comment>
<feature type="transmembrane region" description="Helical" evidence="10">
    <location>
        <begin position="163"/>
        <end position="183"/>
    </location>
</feature>
<feature type="transmembrane region" description="Helical" evidence="10">
    <location>
        <begin position="354"/>
        <end position="374"/>
    </location>
</feature>
<name>A0A0P8W164_9CLOT</name>
<evidence type="ECO:0000256" key="7">
    <source>
        <dbReference type="ARBA" id="ARBA00022989"/>
    </source>
</evidence>
<dbReference type="GO" id="GO:0005886">
    <property type="term" value="C:plasma membrane"/>
    <property type="evidence" value="ECO:0007669"/>
    <property type="project" value="UniProtKB-SubCell"/>
</dbReference>
<protein>
    <submittedName>
        <fullName evidence="11">Ktr system potassium uptake protein B</fullName>
    </submittedName>
</protein>
<dbReference type="STRING" id="36849.OXPF_39020"/>
<evidence type="ECO:0000256" key="2">
    <source>
        <dbReference type="ARBA" id="ARBA00022448"/>
    </source>
</evidence>
<sequence length="452" mass="48469">MEKSKSMSVFKRLKPVQILSIGFALLILLGAVLLTLPVSSAKGESTSFLTALFTATSAVCVTGLVVVDTGTYWSVFGQIVILLLIQIGGLGFMSFATLIAFIVGKKITLKERLVMQEAMNSFSIQGLVKLARYVLIFTFTIEGIGALLLAVKFIPVYGLGKGIYFSIFHSISAYCNAGFDLIGNFQSLVPFQGSIIINFTIMSLIIIGGMGFVVHSDIYRKKEFKKFSLHSKVVLLTTLVLFVLGTIIFFLLEYNNPGTLGSMSFMKKIIAALFSAVTPRTAGFNTIDLASMTTASKFITIILMFIGASPGSTGGGIKTTTAAAIILTIISVIKGREDTEIFGKRLSRAIVLRALAIAVISLALVVFNVIILSITEKGAEFMEIIYESVSAFGTVGLSLGLTPELTAIGKIIILLTMYAGRVGPLTLTLALAKKQLKNAAAVKYPEDRVLVG</sequence>
<dbReference type="PANTHER" id="PTHR32024:SF1">
    <property type="entry name" value="KTR SYSTEM POTASSIUM UPTAKE PROTEIN B"/>
    <property type="match status" value="1"/>
</dbReference>
<dbReference type="SUPFAM" id="SSF81324">
    <property type="entry name" value="Voltage-gated potassium channels"/>
    <property type="match status" value="1"/>
</dbReference>
<dbReference type="GO" id="GO:0015379">
    <property type="term" value="F:potassium:chloride symporter activity"/>
    <property type="evidence" value="ECO:0007669"/>
    <property type="project" value="InterPro"/>
</dbReference>
<evidence type="ECO:0000256" key="3">
    <source>
        <dbReference type="ARBA" id="ARBA00022475"/>
    </source>
</evidence>
<dbReference type="AlphaFoldDB" id="A0A0P8W164"/>
<dbReference type="PATRIC" id="fig|36849.3.peg.4130"/>
<feature type="transmembrane region" description="Helical" evidence="10">
    <location>
        <begin position="195"/>
        <end position="213"/>
    </location>
</feature>
<organism evidence="11 12">
    <name type="scientific">Oxobacter pfennigii</name>
    <dbReference type="NCBI Taxonomy" id="36849"/>
    <lineage>
        <taxon>Bacteria</taxon>
        <taxon>Bacillati</taxon>
        <taxon>Bacillota</taxon>
        <taxon>Clostridia</taxon>
        <taxon>Eubacteriales</taxon>
        <taxon>Clostridiaceae</taxon>
        <taxon>Oxobacter</taxon>
    </lineage>
</organism>
<evidence type="ECO:0000313" key="12">
    <source>
        <dbReference type="Proteomes" id="UP000050326"/>
    </source>
</evidence>
<keyword evidence="7 10" id="KW-1133">Transmembrane helix</keyword>
<keyword evidence="3" id="KW-1003">Cell membrane</keyword>
<dbReference type="Pfam" id="PF02386">
    <property type="entry name" value="TrkH"/>
    <property type="match status" value="1"/>
</dbReference>
<evidence type="ECO:0000256" key="8">
    <source>
        <dbReference type="ARBA" id="ARBA00023065"/>
    </source>
</evidence>
<dbReference type="RefSeq" id="WP_083480055.1">
    <property type="nucleotide sequence ID" value="NZ_LKET01000068.1"/>
</dbReference>
<evidence type="ECO:0000256" key="10">
    <source>
        <dbReference type="SAM" id="Phobius"/>
    </source>
</evidence>
<keyword evidence="6" id="KW-0630">Potassium</keyword>
<gene>
    <name evidence="11" type="primary">ktrB</name>
    <name evidence="11" type="ORF">OXPF_39020</name>
</gene>
<keyword evidence="8" id="KW-0406">Ion transport</keyword>
<evidence type="ECO:0000256" key="5">
    <source>
        <dbReference type="ARBA" id="ARBA00022692"/>
    </source>
</evidence>
<dbReference type="Proteomes" id="UP000050326">
    <property type="component" value="Unassembled WGS sequence"/>
</dbReference>
<reference evidence="11 12" key="1">
    <citation type="submission" date="2015-09" db="EMBL/GenBank/DDBJ databases">
        <title>Genome sequence of Oxobacter pfennigii DSM 3222.</title>
        <authorList>
            <person name="Poehlein A."/>
            <person name="Bengelsdorf F.R."/>
            <person name="Schiel-Bengelsdorf B."/>
            <person name="Duerre P."/>
            <person name="Daniel R."/>
        </authorList>
    </citation>
    <scope>NUCLEOTIDE SEQUENCE [LARGE SCALE GENOMIC DNA]</scope>
    <source>
        <strain evidence="11 12">DSM 3222</strain>
    </source>
</reference>
<evidence type="ECO:0000256" key="6">
    <source>
        <dbReference type="ARBA" id="ARBA00022958"/>
    </source>
</evidence>
<dbReference type="EMBL" id="LKET01000068">
    <property type="protein sequence ID" value="KPU42123.1"/>
    <property type="molecule type" value="Genomic_DNA"/>
</dbReference>
<feature type="transmembrane region" description="Helical" evidence="10">
    <location>
        <begin position="233"/>
        <end position="252"/>
    </location>
</feature>
<feature type="transmembrane region" description="Helical" evidence="10">
    <location>
        <begin position="79"/>
        <end position="103"/>
    </location>
</feature>
<evidence type="ECO:0000256" key="9">
    <source>
        <dbReference type="ARBA" id="ARBA00023136"/>
    </source>
</evidence>
<keyword evidence="5 10" id="KW-0812">Transmembrane</keyword>
<comment type="caution">
    <text evidence="11">The sequence shown here is derived from an EMBL/GenBank/DDBJ whole genome shotgun (WGS) entry which is preliminary data.</text>
</comment>